<comment type="caution">
    <text evidence="3">The sequence shown here is derived from an EMBL/GenBank/DDBJ whole genome shotgun (WGS) entry which is preliminary data.</text>
</comment>
<feature type="region of interest" description="Disordered" evidence="1">
    <location>
        <begin position="53"/>
        <end position="82"/>
    </location>
</feature>
<dbReference type="Proteomes" id="UP000494165">
    <property type="component" value="Unassembled WGS sequence"/>
</dbReference>
<keyword evidence="4" id="KW-1185">Reference proteome</keyword>
<feature type="signal peptide" evidence="2">
    <location>
        <begin position="1"/>
        <end position="20"/>
    </location>
</feature>
<evidence type="ECO:0000256" key="2">
    <source>
        <dbReference type="SAM" id="SignalP"/>
    </source>
</evidence>
<evidence type="ECO:0000256" key="1">
    <source>
        <dbReference type="SAM" id="MobiDB-lite"/>
    </source>
</evidence>
<sequence>MQFAVATTLCVISCLHLSYGQRVYLWQPRNTHNWDASPPSKWPPFIWHHGHPSSRSFAPHPPGSSKMHPAKSASRKELSPRHAEWDPPAVFVAIPIPVPVSVPAAAAAPTPAEPGRRPARGGALGLTAAAAGLQMQTTSTSSSGGAARGPISATVTLTGAGGLPVGATTTSTSTASGLFPALAAFQTQGVANTPAAQAAAQVVAAAQAAYNAQAAFQAQAAEATRAATQAAYAQQAAELARNAANTVTTGIGAQLPALQPFGL</sequence>
<proteinExistence type="predicted"/>
<evidence type="ECO:0000313" key="4">
    <source>
        <dbReference type="Proteomes" id="UP000494165"/>
    </source>
</evidence>
<dbReference type="EMBL" id="CADEPI010000046">
    <property type="protein sequence ID" value="CAB3369604.1"/>
    <property type="molecule type" value="Genomic_DNA"/>
</dbReference>
<name>A0A8S1CNY9_9INSE</name>
<evidence type="ECO:0000313" key="3">
    <source>
        <dbReference type="EMBL" id="CAB3369604.1"/>
    </source>
</evidence>
<accession>A0A8S1CNY9</accession>
<feature type="chain" id="PRO_5035801122" evidence="2">
    <location>
        <begin position="21"/>
        <end position="263"/>
    </location>
</feature>
<protein>
    <submittedName>
        <fullName evidence="3">Uncharacterized protein</fullName>
    </submittedName>
</protein>
<reference evidence="3 4" key="1">
    <citation type="submission" date="2020-04" db="EMBL/GenBank/DDBJ databases">
        <authorList>
            <person name="Alioto T."/>
            <person name="Alioto T."/>
            <person name="Gomez Garrido J."/>
        </authorList>
    </citation>
    <scope>NUCLEOTIDE SEQUENCE [LARGE SCALE GENOMIC DNA]</scope>
</reference>
<dbReference type="AlphaFoldDB" id="A0A8S1CNY9"/>
<organism evidence="3 4">
    <name type="scientific">Cloeon dipterum</name>
    <dbReference type="NCBI Taxonomy" id="197152"/>
    <lineage>
        <taxon>Eukaryota</taxon>
        <taxon>Metazoa</taxon>
        <taxon>Ecdysozoa</taxon>
        <taxon>Arthropoda</taxon>
        <taxon>Hexapoda</taxon>
        <taxon>Insecta</taxon>
        <taxon>Pterygota</taxon>
        <taxon>Palaeoptera</taxon>
        <taxon>Ephemeroptera</taxon>
        <taxon>Pisciforma</taxon>
        <taxon>Baetidae</taxon>
        <taxon>Cloeon</taxon>
    </lineage>
</organism>
<gene>
    <name evidence="3" type="ORF">CLODIP_2_CD02599</name>
</gene>
<keyword evidence="2" id="KW-0732">Signal</keyword>